<dbReference type="AlphaFoldDB" id="A0A6J4PTH5"/>
<name>A0A6J4PTH5_9BACT</name>
<keyword evidence="2" id="KW-0456">Lyase</keyword>
<evidence type="ECO:0000256" key="1">
    <source>
        <dbReference type="SAM" id="MobiDB-lite"/>
    </source>
</evidence>
<feature type="non-terminal residue" evidence="2">
    <location>
        <position position="1"/>
    </location>
</feature>
<feature type="compositionally biased region" description="Low complexity" evidence="1">
    <location>
        <begin position="444"/>
        <end position="456"/>
    </location>
</feature>
<evidence type="ECO:0000313" key="2">
    <source>
        <dbReference type="EMBL" id="CAA9425641.1"/>
    </source>
</evidence>
<feature type="non-terminal residue" evidence="2">
    <location>
        <position position="456"/>
    </location>
</feature>
<feature type="compositionally biased region" description="Basic residues" evidence="1">
    <location>
        <begin position="68"/>
        <end position="84"/>
    </location>
</feature>
<feature type="compositionally biased region" description="Basic residues" evidence="1">
    <location>
        <begin position="235"/>
        <end position="253"/>
    </location>
</feature>
<feature type="compositionally biased region" description="Basic residues" evidence="1">
    <location>
        <begin position="268"/>
        <end position="279"/>
    </location>
</feature>
<dbReference type="EC" id="4.3.1.7" evidence="2"/>
<feature type="compositionally biased region" description="Basic and acidic residues" evidence="1">
    <location>
        <begin position="280"/>
        <end position="291"/>
    </location>
</feature>
<dbReference type="GO" id="GO:0008851">
    <property type="term" value="F:ethanolamine ammonia-lyase activity"/>
    <property type="evidence" value="ECO:0007669"/>
    <property type="project" value="UniProtKB-EC"/>
</dbReference>
<feature type="compositionally biased region" description="Basic and acidic residues" evidence="1">
    <location>
        <begin position="103"/>
        <end position="128"/>
    </location>
</feature>
<feature type="compositionally biased region" description="Gly residues" evidence="1">
    <location>
        <begin position="36"/>
        <end position="48"/>
    </location>
</feature>
<feature type="compositionally biased region" description="Low complexity" evidence="1">
    <location>
        <begin position="415"/>
        <end position="434"/>
    </location>
</feature>
<feature type="compositionally biased region" description="Basic and acidic residues" evidence="1">
    <location>
        <begin position="399"/>
        <end position="410"/>
    </location>
</feature>
<protein>
    <submittedName>
        <fullName evidence="2">Ethanolamine ammonia-lyase heavy chain</fullName>
        <ecNumber evidence="2">4.3.1.7</ecNumber>
    </submittedName>
</protein>
<feature type="region of interest" description="Disordered" evidence="1">
    <location>
        <begin position="1"/>
        <end position="456"/>
    </location>
</feature>
<organism evidence="2">
    <name type="scientific">uncultured Phycisphaerae bacterium</name>
    <dbReference type="NCBI Taxonomy" id="904963"/>
    <lineage>
        <taxon>Bacteria</taxon>
        <taxon>Pseudomonadati</taxon>
        <taxon>Planctomycetota</taxon>
        <taxon>Phycisphaerae</taxon>
        <taxon>environmental samples</taxon>
    </lineage>
</organism>
<gene>
    <name evidence="2" type="ORF">AVDCRST_MAG64-3150</name>
</gene>
<feature type="compositionally biased region" description="Basic and acidic residues" evidence="1">
    <location>
        <begin position="210"/>
        <end position="227"/>
    </location>
</feature>
<feature type="compositionally biased region" description="Basic residues" evidence="1">
    <location>
        <begin position="328"/>
        <end position="337"/>
    </location>
</feature>
<feature type="compositionally biased region" description="Low complexity" evidence="1">
    <location>
        <begin position="298"/>
        <end position="324"/>
    </location>
</feature>
<feature type="compositionally biased region" description="Basic residues" evidence="1">
    <location>
        <begin position="1"/>
        <end position="11"/>
    </location>
</feature>
<accession>A0A6J4PTH5</accession>
<reference evidence="2" key="1">
    <citation type="submission" date="2020-02" db="EMBL/GenBank/DDBJ databases">
        <authorList>
            <person name="Meier V. D."/>
        </authorList>
    </citation>
    <scope>NUCLEOTIDE SEQUENCE</scope>
    <source>
        <strain evidence="2">AVDCRST_MAG64</strain>
    </source>
</reference>
<proteinExistence type="predicted"/>
<dbReference type="EMBL" id="CADCUQ010000724">
    <property type="protein sequence ID" value="CAA9425641.1"/>
    <property type="molecule type" value="Genomic_DNA"/>
</dbReference>
<sequence>GPLHRNRRRTPVRVCRFAPTNGEGHPRPLGRRPGRGGRGVGPRAGGRPPGARRRRPDRLPDGLVGPVRGRRGHPADRRHPRPSRVRANEGPDGRAVPRVAARLRTDCRRAGGRRPGRDAGDGRGRLEADAEPGPRAGRRQVPGGDAVPLHARAERPAGRAGAAEPPDRRPGRHHGRGDRRADVRLRRRVHRRQPGDRQRPRRHRPAARAGRADRPVPDPDPELRAGPRNDGAAVHRGRRADRPRVPIGRRHRGGQHELRRVARAAGRGARRRPRHRAGPGRRERDVLRDRPGVGAVGRGAPRGRPADARGPGVRGRPAVRPAAGEHGRRVHRPRVPVRRQADHPGRAGGPLLRQAARAADGVRRLLHEPHRRRPGRHGQPAHPARGGRVQLRHGRARGGRRDARVPEHQLPRRPVPAAVAGPAAGPGVRGVAGAHAGGGRDRPIAAAGRARAAAGR</sequence>